<proteinExistence type="predicted"/>
<dbReference type="Pfam" id="PF01957">
    <property type="entry name" value="NfeD"/>
    <property type="match status" value="1"/>
</dbReference>
<evidence type="ECO:0000313" key="7">
    <source>
        <dbReference type="EMBL" id="MCX2965176.1"/>
    </source>
</evidence>
<keyword evidence="8" id="KW-1185">Reference proteome</keyword>
<evidence type="ECO:0000313" key="8">
    <source>
        <dbReference type="Proteomes" id="UP001143347"/>
    </source>
</evidence>
<organism evidence="7 8">
    <name type="scientific">Gordonia aquimaris</name>
    <dbReference type="NCBI Taxonomy" id="2984863"/>
    <lineage>
        <taxon>Bacteria</taxon>
        <taxon>Bacillati</taxon>
        <taxon>Actinomycetota</taxon>
        <taxon>Actinomycetes</taxon>
        <taxon>Mycobacteriales</taxon>
        <taxon>Gordoniaceae</taxon>
        <taxon>Gordonia</taxon>
    </lineage>
</organism>
<dbReference type="Gene3D" id="2.40.50.140">
    <property type="entry name" value="Nucleic acid-binding proteins"/>
    <property type="match status" value="1"/>
</dbReference>
<accession>A0A9X3D7M4</accession>
<dbReference type="Proteomes" id="UP001143347">
    <property type="component" value="Unassembled WGS sequence"/>
</dbReference>
<dbReference type="GO" id="GO:0005886">
    <property type="term" value="C:plasma membrane"/>
    <property type="evidence" value="ECO:0007669"/>
    <property type="project" value="TreeGrafter"/>
</dbReference>
<evidence type="ECO:0000256" key="3">
    <source>
        <dbReference type="ARBA" id="ARBA00022989"/>
    </source>
</evidence>
<protein>
    <submittedName>
        <fullName evidence="7">NfeD family protein</fullName>
    </submittedName>
</protein>
<dbReference type="AlphaFoldDB" id="A0A9X3D7M4"/>
<keyword evidence="2 5" id="KW-0812">Transmembrane</keyword>
<dbReference type="PANTHER" id="PTHR33507">
    <property type="entry name" value="INNER MEMBRANE PROTEIN YBBJ"/>
    <property type="match status" value="1"/>
</dbReference>
<dbReference type="InterPro" id="IPR052165">
    <property type="entry name" value="Membrane_assoc_protease"/>
</dbReference>
<name>A0A9X3D7M4_9ACTN</name>
<reference evidence="7" key="1">
    <citation type="submission" date="2022-10" db="EMBL/GenBank/DDBJ databases">
        <title>WGS of marine actinomycetes from Thailand.</title>
        <authorList>
            <person name="Thawai C."/>
        </authorList>
    </citation>
    <scope>NUCLEOTIDE SEQUENCE</scope>
    <source>
        <strain evidence="7">SW21</strain>
    </source>
</reference>
<gene>
    <name evidence="7" type="ORF">OSB52_13840</name>
</gene>
<dbReference type="EMBL" id="JAPKFM010000013">
    <property type="protein sequence ID" value="MCX2965176.1"/>
    <property type="molecule type" value="Genomic_DNA"/>
</dbReference>
<comment type="subcellular location">
    <subcellularLocation>
        <location evidence="1">Membrane</location>
        <topology evidence="1">Multi-pass membrane protein</topology>
    </subcellularLocation>
</comment>
<evidence type="ECO:0000256" key="1">
    <source>
        <dbReference type="ARBA" id="ARBA00004141"/>
    </source>
</evidence>
<keyword evidence="3 5" id="KW-1133">Transmembrane helix</keyword>
<evidence type="ECO:0000256" key="5">
    <source>
        <dbReference type="SAM" id="Phobius"/>
    </source>
</evidence>
<dbReference type="PANTHER" id="PTHR33507:SF3">
    <property type="entry name" value="INNER MEMBRANE PROTEIN YBBJ"/>
    <property type="match status" value="1"/>
</dbReference>
<feature type="transmembrane region" description="Helical" evidence="5">
    <location>
        <begin position="44"/>
        <end position="64"/>
    </location>
</feature>
<sequence length="142" mass="15049">MTALLWLVAAMLLVIAEMFVGDLVLLMLGGGALATAGVSFALDTPIWVDGVVFAVTSVLLLGVVRPVARRHMLNRPSVLTNTEALEGRHAVVTERVDEHDGRVKIGGDVWSARTLDPGEVIEPGIEVTVVQIDGATAVVWKG</sequence>
<evidence type="ECO:0000259" key="6">
    <source>
        <dbReference type="Pfam" id="PF01957"/>
    </source>
</evidence>
<comment type="caution">
    <text evidence="7">The sequence shown here is derived from an EMBL/GenBank/DDBJ whole genome shotgun (WGS) entry which is preliminary data.</text>
</comment>
<dbReference type="SUPFAM" id="SSF141322">
    <property type="entry name" value="NfeD domain-like"/>
    <property type="match status" value="1"/>
</dbReference>
<keyword evidence="4 5" id="KW-0472">Membrane</keyword>
<dbReference type="RefSeq" id="WP_235724866.1">
    <property type="nucleotide sequence ID" value="NZ_JAPKFM010000013.1"/>
</dbReference>
<feature type="domain" description="NfeD-like C-terminal" evidence="6">
    <location>
        <begin position="83"/>
        <end position="141"/>
    </location>
</feature>
<evidence type="ECO:0000256" key="4">
    <source>
        <dbReference type="ARBA" id="ARBA00023136"/>
    </source>
</evidence>
<dbReference type="InterPro" id="IPR012340">
    <property type="entry name" value="NA-bd_OB-fold"/>
</dbReference>
<dbReference type="InterPro" id="IPR002810">
    <property type="entry name" value="NfeD-like_C"/>
</dbReference>
<evidence type="ECO:0000256" key="2">
    <source>
        <dbReference type="ARBA" id="ARBA00022692"/>
    </source>
</evidence>